<evidence type="ECO:0000256" key="5">
    <source>
        <dbReference type="ARBA" id="ARBA00023242"/>
    </source>
</evidence>
<evidence type="ECO:0000256" key="3">
    <source>
        <dbReference type="ARBA" id="ARBA00023125"/>
    </source>
</evidence>
<keyword evidence="2" id="KW-0805">Transcription regulation</keyword>
<keyword evidence="5" id="KW-0539">Nucleus</keyword>
<dbReference type="InterPro" id="IPR005508">
    <property type="entry name" value="At2g31720-like"/>
</dbReference>
<dbReference type="GO" id="GO:0005634">
    <property type="term" value="C:nucleus"/>
    <property type="evidence" value="ECO:0007669"/>
    <property type="project" value="UniProtKB-SubCell"/>
</dbReference>
<dbReference type="SUPFAM" id="SSF101936">
    <property type="entry name" value="DNA-binding pseudobarrel domain"/>
    <property type="match status" value="1"/>
</dbReference>
<reference evidence="7 8" key="1">
    <citation type="submission" date="2023-12" db="EMBL/GenBank/DDBJ databases">
        <title>A high-quality genome assembly for Dillenia turbinata (Dilleniales).</title>
        <authorList>
            <person name="Chanderbali A."/>
        </authorList>
    </citation>
    <scope>NUCLEOTIDE SEQUENCE [LARGE SCALE GENOMIC DNA]</scope>
    <source>
        <strain evidence="7">LSX21</strain>
        <tissue evidence="7">Leaf</tissue>
    </source>
</reference>
<evidence type="ECO:0000256" key="6">
    <source>
        <dbReference type="SAM" id="MobiDB-lite"/>
    </source>
</evidence>
<keyword evidence="8" id="KW-1185">Reference proteome</keyword>
<evidence type="ECO:0000256" key="2">
    <source>
        <dbReference type="ARBA" id="ARBA00023015"/>
    </source>
</evidence>
<gene>
    <name evidence="7" type="ORF">RJ641_007728</name>
</gene>
<dbReference type="Gene3D" id="2.40.330.10">
    <property type="entry name" value="DNA-binding pseudobarrel domain"/>
    <property type="match status" value="1"/>
</dbReference>
<dbReference type="Proteomes" id="UP001370490">
    <property type="component" value="Unassembled WGS sequence"/>
</dbReference>
<feature type="region of interest" description="Disordered" evidence="6">
    <location>
        <begin position="47"/>
        <end position="80"/>
    </location>
</feature>
<dbReference type="PANTHER" id="PTHR31541">
    <property type="entry name" value="B3 DOMAIN PLANT PROTEIN-RELATED"/>
    <property type="match status" value="1"/>
</dbReference>
<dbReference type="InterPro" id="IPR015300">
    <property type="entry name" value="DNA-bd_pseudobarrel_sf"/>
</dbReference>
<evidence type="ECO:0000313" key="7">
    <source>
        <dbReference type="EMBL" id="KAK6926009.1"/>
    </source>
</evidence>
<keyword evidence="4" id="KW-0804">Transcription</keyword>
<evidence type="ECO:0000256" key="1">
    <source>
        <dbReference type="ARBA" id="ARBA00004123"/>
    </source>
</evidence>
<feature type="region of interest" description="Disordered" evidence="6">
    <location>
        <begin position="230"/>
        <end position="268"/>
    </location>
</feature>
<name>A0AAN8Z4B5_9MAGN</name>
<dbReference type="Pfam" id="PF03754">
    <property type="entry name" value="At2g31720-like"/>
    <property type="match status" value="1"/>
</dbReference>
<feature type="compositionally biased region" description="Acidic residues" evidence="6">
    <location>
        <begin position="52"/>
        <end position="65"/>
    </location>
</feature>
<protein>
    <submittedName>
        <fullName evidence="7">B3 domain-containing protein At2g31720-like</fullName>
    </submittedName>
</protein>
<dbReference type="GO" id="GO:0003677">
    <property type="term" value="F:DNA binding"/>
    <property type="evidence" value="ECO:0007669"/>
    <property type="project" value="UniProtKB-KW"/>
</dbReference>
<proteinExistence type="predicted"/>
<comment type="caution">
    <text evidence="7">The sequence shown here is derived from an EMBL/GenBank/DDBJ whole genome shotgun (WGS) entry which is preliminary data.</text>
</comment>
<sequence length="268" mass="30455">MVITEKEFRGKKTEDFKDPIDMLRFVLKYLIQEMDARKEAINNCRTEQAQNQEEEDEDYEEEAEAEVSPSMQKKKRSGVICNGPNAPADLPAEIRNAIAEQYRGTQIVLVIQKRIFSSDVNRGHNRFSVPVRQVRTQFLTEEEKRKLNSEDISVVLIQPCLESIKMNMKTWVMPKENGKVSSSYMLKTKWGEVVMNNNIKKGDIVQLWAFRTETTDSTLGFALVRVRTAGKKQQHDQESTSGGKADVASSSSSHPQVSARCEFAGDET</sequence>
<evidence type="ECO:0000256" key="4">
    <source>
        <dbReference type="ARBA" id="ARBA00023163"/>
    </source>
</evidence>
<organism evidence="7 8">
    <name type="scientific">Dillenia turbinata</name>
    <dbReference type="NCBI Taxonomy" id="194707"/>
    <lineage>
        <taxon>Eukaryota</taxon>
        <taxon>Viridiplantae</taxon>
        <taxon>Streptophyta</taxon>
        <taxon>Embryophyta</taxon>
        <taxon>Tracheophyta</taxon>
        <taxon>Spermatophyta</taxon>
        <taxon>Magnoliopsida</taxon>
        <taxon>eudicotyledons</taxon>
        <taxon>Gunneridae</taxon>
        <taxon>Pentapetalae</taxon>
        <taxon>Dilleniales</taxon>
        <taxon>Dilleniaceae</taxon>
        <taxon>Dillenia</taxon>
    </lineage>
</organism>
<keyword evidence="3" id="KW-0238">DNA-binding</keyword>
<dbReference type="AlphaFoldDB" id="A0AAN8Z4B5"/>
<comment type="subcellular location">
    <subcellularLocation>
        <location evidence="1">Nucleus</location>
    </subcellularLocation>
</comment>
<evidence type="ECO:0000313" key="8">
    <source>
        <dbReference type="Proteomes" id="UP001370490"/>
    </source>
</evidence>
<dbReference type="PANTHER" id="PTHR31541:SF25">
    <property type="entry name" value="GAMMA-GLIADIN B"/>
    <property type="match status" value="1"/>
</dbReference>
<dbReference type="EMBL" id="JBAMMX010000015">
    <property type="protein sequence ID" value="KAK6926009.1"/>
    <property type="molecule type" value="Genomic_DNA"/>
</dbReference>
<accession>A0AAN8Z4B5</accession>